<keyword evidence="3 5" id="KW-1133">Transmembrane helix</keyword>
<dbReference type="RefSeq" id="WP_036438712.1">
    <property type="nucleotide sequence ID" value="NZ_CP033021.1"/>
</dbReference>
<accession>A0A454CA45</accession>
<dbReference type="GO" id="GO:0016020">
    <property type="term" value="C:membrane"/>
    <property type="evidence" value="ECO:0007669"/>
    <property type="project" value="UniProtKB-SubCell"/>
</dbReference>
<name>A0A454CA45_METHO</name>
<reference evidence="7 8" key="2">
    <citation type="submission" date="2018-10" db="EMBL/GenBank/DDBJ databases">
        <title>Detection and isolation of Mycoplasma hominis as a predominant microorganism from pelvic cavity of patient with salpingitis and tubo-ovarian abscess.</title>
        <authorList>
            <person name="Guschin A.E."/>
            <person name="Khayrullina G.A."/>
            <person name="Rakovskaya I.V."/>
            <person name="Shelenkov A.A."/>
            <person name="Shagin D.A."/>
        </authorList>
    </citation>
    <scope>NUCLEOTIDE SEQUENCE [LARGE SCALE GENOMIC DNA]</scope>
    <source>
        <strain evidence="8">TOA</strain>
    </source>
</reference>
<evidence type="ECO:0000259" key="6">
    <source>
        <dbReference type="Pfam" id="PF06271"/>
    </source>
</evidence>
<dbReference type="InterPro" id="IPR010432">
    <property type="entry name" value="RDD"/>
</dbReference>
<dbReference type="OrthoDB" id="397890at2"/>
<feature type="transmembrane region" description="Helical" evidence="5">
    <location>
        <begin position="104"/>
        <end position="124"/>
    </location>
</feature>
<evidence type="ECO:0000256" key="5">
    <source>
        <dbReference type="SAM" id="Phobius"/>
    </source>
</evidence>
<dbReference type="EMBL" id="CP033021">
    <property type="protein sequence ID" value="AYN65597.1"/>
    <property type="molecule type" value="Genomic_DNA"/>
</dbReference>
<evidence type="ECO:0000256" key="1">
    <source>
        <dbReference type="ARBA" id="ARBA00004141"/>
    </source>
</evidence>
<feature type="domain" description="RDD" evidence="6">
    <location>
        <begin position="8"/>
        <end position="149"/>
    </location>
</feature>
<feature type="transmembrane region" description="Helical" evidence="5">
    <location>
        <begin position="12"/>
        <end position="38"/>
    </location>
</feature>
<protein>
    <submittedName>
        <fullName evidence="7">RDD family protein</fullName>
    </submittedName>
</protein>
<evidence type="ECO:0000256" key="2">
    <source>
        <dbReference type="ARBA" id="ARBA00022692"/>
    </source>
</evidence>
<feature type="transmembrane region" description="Helical" evidence="5">
    <location>
        <begin position="50"/>
        <end position="83"/>
    </location>
</feature>
<evidence type="ECO:0000256" key="4">
    <source>
        <dbReference type="ARBA" id="ARBA00023136"/>
    </source>
</evidence>
<dbReference type="AlphaFoldDB" id="A0A454CA45"/>
<evidence type="ECO:0000313" key="7">
    <source>
        <dbReference type="EMBL" id="AYN65597.1"/>
    </source>
</evidence>
<dbReference type="Proteomes" id="UP000029712">
    <property type="component" value="Chromosome"/>
</dbReference>
<reference evidence="7 8" key="1">
    <citation type="submission" date="2014-08" db="EMBL/GenBank/DDBJ databases">
        <authorList>
            <person name="Kuleshov K."/>
            <person name="Dedkov V."/>
            <person name="Markelov M."/>
            <person name="Pimkina E."/>
        </authorList>
    </citation>
    <scope>NUCLEOTIDE SEQUENCE [LARGE SCALE GENOMIC DNA]</scope>
    <source>
        <strain evidence="8">TOA</strain>
    </source>
</reference>
<sequence>MIKINIKANFWIRLAATLIDFLVFIGFLIGSSFAIFNYKEAKFYNYWSYYLWIIMIILVQNIIWIIIPIFTKGYTLGLFICRLKIIKQQNNKSKLSKVIFDRQRLFSFVWMIIFALFMIFISPQTFEQAANLSQTKPLDQLQKAFLSIPSVLSALATFLEFLFILSNAKGDRIGLNDKFSGSYTVWAKKYEDIEENNINDLIIKPVVRELPKIDYK</sequence>
<feature type="transmembrane region" description="Helical" evidence="5">
    <location>
        <begin position="144"/>
        <end position="165"/>
    </location>
</feature>
<evidence type="ECO:0000313" key="8">
    <source>
        <dbReference type="Proteomes" id="UP000029712"/>
    </source>
</evidence>
<keyword evidence="2 5" id="KW-0812">Transmembrane</keyword>
<proteinExistence type="predicted"/>
<evidence type="ECO:0000256" key="3">
    <source>
        <dbReference type="ARBA" id="ARBA00022989"/>
    </source>
</evidence>
<dbReference type="Pfam" id="PF06271">
    <property type="entry name" value="RDD"/>
    <property type="match status" value="1"/>
</dbReference>
<comment type="subcellular location">
    <subcellularLocation>
        <location evidence="1">Membrane</location>
        <topology evidence="1">Multi-pass membrane protein</topology>
    </subcellularLocation>
</comment>
<organism evidence="7 8">
    <name type="scientific">Metamycoplasma hominis</name>
    <name type="common">Mycoplasma hominis</name>
    <dbReference type="NCBI Taxonomy" id="2098"/>
    <lineage>
        <taxon>Bacteria</taxon>
        <taxon>Bacillati</taxon>
        <taxon>Mycoplasmatota</taxon>
        <taxon>Mycoplasmoidales</taxon>
        <taxon>Metamycoplasmataceae</taxon>
        <taxon>Metamycoplasma</taxon>
    </lineage>
</organism>
<gene>
    <name evidence="7" type="ORF">KN71_002795</name>
</gene>
<keyword evidence="4 5" id="KW-0472">Membrane</keyword>